<feature type="transmembrane region" description="Helical" evidence="6">
    <location>
        <begin position="347"/>
        <end position="365"/>
    </location>
</feature>
<feature type="domain" description="Major facilitator superfamily (MFS) profile" evidence="7">
    <location>
        <begin position="27"/>
        <end position="475"/>
    </location>
</feature>
<dbReference type="PRINTS" id="PR01036">
    <property type="entry name" value="TCRTETB"/>
</dbReference>
<dbReference type="PROSITE" id="PS50850">
    <property type="entry name" value="MFS"/>
    <property type="match status" value="1"/>
</dbReference>
<proteinExistence type="predicted"/>
<feature type="transmembrane region" description="Helical" evidence="6">
    <location>
        <begin position="451"/>
        <end position="470"/>
    </location>
</feature>
<feature type="transmembrane region" description="Helical" evidence="6">
    <location>
        <begin position="181"/>
        <end position="198"/>
    </location>
</feature>
<keyword evidence="3 6" id="KW-0812">Transmembrane</keyword>
<evidence type="ECO:0000256" key="4">
    <source>
        <dbReference type="ARBA" id="ARBA00022989"/>
    </source>
</evidence>
<gene>
    <name evidence="8" type="ORF">GCN75_16680</name>
</gene>
<evidence type="ECO:0000256" key="6">
    <source>
        <dbReference type="SAM" id="Phobius"/>
    </source>
</evidence>
<protein>
    <submittedName>
        <fullName evidence="8">MFS transporter</fullName>
    </submittedName>
</protein>
<sequence>MHAPSKSAPPSQQASQAASATRPVRGALASLSLAMLLPALGTSIANVGLPGMASALHASFQDVQWIVLAYLLAITALIVSVGRLGDIVGRRHLLLAGIVLFALASALCALAPTLWLLVAARALQGLGAAAMMALTMAFVGSTVPKAQTGSAMGLLGTMSAVGTTLGPALGGLLIARFGWQAIFLVNVPLAGLALLLAWRYLPADPRGAAAKRPVFDHRGTVLLALTLAAYALAMTLGRGDFGVRNAALLLAACIGGALFLCVERKAPAPLIHLPMLRAPVLGAGLAASMLVSTVMMSTLVVGPFYLARGLGLGAAATGMVLAAGPLVAAFCGVPSGWLVDRYGAQRMGGAGLCGAAGACLALALLPASLGIAGYAAPIMLLTASYALFQAANNTAVMGDIAAEQRGLVSGMLNLSRNLGLVTGASMMGAVFAAGASNIASAPPAAMIRGMHATFGVASALILAALAIFLLSRVFGKRRSPGGDRA</sequence>
<dbReference type="Gene3D" id="1.20.1250.20">
    <property type="entry name" value="MFS general substrate transporter like domains"/>
    <property type="match status" value="1"/>
</dbReference>
<evidence type="ECO:0000256" key="3">
    <source>
        <dbReference type="ARBA" id="ARBA00022692"/>
    </source>
</evidence>
<dbReference type="Proteomes" id="UP000468717">
    <property type="component" value="Unassembled WGS sequence"/>
</dbReference>
<feature type="transmembrane region" description="Helical" evidence="6">
    <location>
        <begin position="122"/>
        <end position="140"/>
    </location>
</feature>
<dbReference type="GO" id="GO:0016020">
    <property type="term" value="C:membrane"/>
    <property type="evidence" value="ECO:0007669"/>
    <property type="project" value="UniProtKB-SubCell"/>
</dbReference>
<feature type="transmembrane region" description="Helical" evidence="6">
    <location>
        <begin position="152"/>
        <end position="175"/>
    </location>
</feature>
<evidence type="ECO:0000256" key="1">
    <source>
        <dbReference type="ARBA" id="ARBA00004141"/>
    </source>
</evidence>
<feature type="transmembrane region" description="Helical" evidence="6">
    <location>
        <begin position="93"/>
        <end position="116"/>
    </location>
</feature>
<evidence type="ECO:0000256" key="2">
    <source>
        <dbReference type="ARBA" id="ARBA00022448"/>
    </source>
</evidence>
<dbReference type="GO" id="GO:0022857">
    <property type="term" value="F:transmembrane transporter activity"/>
    <property type="evidence" value="ECO:0007669"/>
    <property type="project" value="InterPro"/>
</dbReference>
<keyword evidence="4 6" id="KW-1133">Transmembrane helix</keyword>
<feature type="transmembrane region" description="Helical" evidence="6">
    <location>
        <begin position="371"/>
        <end position="388"/>
    </location>
</feature>
<evidence type="ECO:0000313" key="8">
    <source>
        <dbReference type="EMBL" id="KAB8063687.1"/>
    </source>
</evidence>
<keyword evidence="5 6" id="KW-0472">Membrane</keyword>
<dbReference type="EMBL" id="WFLI01000019">
    <property type="protein sequence ID" value="KAB8063687.1"/>
    <property type="molecule type" value="Genomic_DNA"/>
</dbReference>
<dbReference type="CDD" id="cd17321">
    <property type="entry name" value="MFS_MMR_MDR_like"/>
    <property type="match status" value="1"/>
</dbReference>
<comment type="subcellular location">
    <subcellularLocation>
        <location evidence="1">Membrane</location>
        <topology evidence="1">Multi-pass membrane protein</topology>
    </subcellularLocation>
</comment>
<keyword evidence="2" id="KW-0813">Transport</keyword>
<feature type="transmembrane region" description="Helical" evidence="6">
    <location>
        <begin position="283"/>
        <end position="306"/>
    </location>
</feature>
<dbReference type="AlphaFoldDB" id="A0A6I1I8D4"/>
<dbReference type="PANTHER" id="PTHR42718">
    <property type="entry name" value="MAJOR FACILITATOR SUPERFAMILY MULTIDRUG TRANSPORTER MFSC"/>
    <property type="match status" value="1"/>
</dbReference>
<organism evidence="8 9">
    <name type="scientific">Janthinobacterium violaceinigrum</name>
    <dbReference type="NCBI Taxonomy" id="2654252"/>
    <lineage>
        <taxon>Bacteria</taxon>
        <taxon>Pseudomonadati</taxon>
        <taxon>Pseudomonadota</taxon>
        <taxon>Betaproteobacteria</taxon>
        <taxon>Burkholderiales</taxon>
        <taxon>Oxalobacteraceae</taxon>
        <taxon>Janthinobacterium</taxon>
    </lineage>
</organism>
<dbReference type="Gene3D" id="1.20.1720.10">
    <property type="entry name" value="Multidrug resistance protein D"/>
    <property type="match status" value="1"/>
</dbReference>
<dbReference type="PANTHER" id="PTHR42718:SF9">
    <property type="entry name" value="MAJOR FACILITATOR SUPERFAMILY MULTIDRUG TRANSPORTER MFSC"/>
    <property type="match status" value="1"/>
</dbReference>
<feature type="transmembrane region" description="Helical" evidence="6">
    <location>
        <begin position="219"/>
        <end position="237"/>
    </location>
</feature>
<feature type="transmembrane region" description="Helical" evidence="6">
    <location>
        <begin position="312"/>
        <end position="335"/>
    </location>
</feature>
<dbReference type="InterPro" id="IPR020846">
    <property type="entry name" value="MFS_dom"/>
</dbReference>
<dbReference type="InterPro" id="IPR036259">
    <property type="entry name" value="MFS_trans_sf"/>
</dbReference>
<comment type="caution">
    <text evidence="8">The sequence shown here is derived from an EMBL/GenBank/DDBJ whole genome shotgun (WGS) entry which is preliminary data.</text>
</comment>
<dbReference type="SUPFAM" id="SSF103473">
    <property type="entry name" value="MFS general substrate transporter"/>
    <property type="match status" value="1"/>
</dbReference>
<dbReference type="InterPro" id="IPR011701">
    <property type="entry name" value="MFS"/>
</dbReference>
<name>A0A6I1I8D4_9BURK</name>
<evidence type="ECO:0000256" key="5">
    <source>
        <dbReference type="ARBA" id="ARBA00023136"/>
    </source>
</evidence>
<evidence type="ECO:0000259" key="7">
    <source>
        <dbReference type="PROSITE" id="PS50850"/>
    </source>
</evidence>
<feature type="transmembrane region" description="Helical" evidence="6">
    <location>
        <begin position="243"/>
        <end position="262"/>
    </location>
</feature>
<accession>A0A6I1I8D4</accession>
<feature type="transmembrane region" description="Helical" evidence="6">
    <location>
        <begin position="65"/>
        <end position="81"/>
    </location>
</feature>
<evidence type="ECO:0000313" key="9">
    <source>
        <dbReference type="Proteomes" id="UP000468717"/>
    </source>
</evidence>
<keyword evidence="9" id="KW-1185">Reference proteome</keyword>
<dbReference type="Pfam" id="PF07690">
    <property type="entry name" value="MFS_1"/>
    <property type="match status" value="1"/>
</dbReference>
<feature type="transmembrane region" description="Helical" evidence="6">
    <location>
        <begin position="418"/>
        <end position="439"/>
    </location>
</feature>
<reference evidence="8 9" key="1">
    <citation type="submission" date="2019-10" db="EMBL/GenBank/DDBJ databases">
        <title>Three novel species isolated from a subtropical stream in China.</title>
        <authorList>
            <person name="Lu H."/>
        </authorList>
    </citation>
    <scope>NUCLEOTIDE SEQUENCE [LARGE SCALE GENOMIC DNA]</scope>
    <source>
        <strain evidence="8 9">FT13W</strain>
    </source>
</reference>